<organism evidence="2 3">
    <name type="scientific">Ancylobacter pratisalsi</name>
    <dbReference type="NCBI Taxonomy" id="1745854"/>
    <lineage>
        <taxon>Bacteria</taxon>
        <taxon>Pseudomonadati</taxon>
        <taxon>Pseudomonadota</taxon>
        <taxon>Alphaproteobacteria</taxon>
        <taxon>Hyphomicrobiales</taxon>
        <taxon>Xanthobacteraceae</taxon>
        <taxon>Ancylobacter</taxon>
    </lineage>
</organism>
<dbReference type="AlphaFoldDB" id="A0A6P1YSB0"/>
<evidence type="ECO:0000256" key="1">
    <source>
        <dbReference type="SAM" id="MobiDB-lite"/>
    </source>
</evidence>
<evidence type="ECO:0000313" key="2">
    <source>
        <dbReference type="EMBL" id="QIB36279.1"/>
    </source>
</evidence>
<dbReference type="Proteomes" id="UP000464751">
    <property type="component" value="Chromosome"/>
</dbReference>
<accession>A0A6P1YSB0</accession>
<proteinExistence type="predicted"/>
<reference evidence="2 3" key="1">
    <citation type="submission" date="2020-02" db="EMBL/GenBank/DDBJ databases">
        <authorList>
            <person name="Li G."/>
        </authorList>
    </citation>
    <scope>NUCLEOTIDE SEQUENCE [LARGE SCALE GENOMIC DNA]</scope>
    <source>
        <strain evidence="2 3">DSM 102029</strain>
    </source>
</reference>
<feature type="compositionally biased region" description="Basic and acidic residues" evidence="1">
    <location>
        <begin position="1"/>
        <end position="18"/>
    </location>
</feature>
<dbReference type="KEGG" id="apra:G3A50_14780"/>
<evidence type="ECO:0000313" key="3">
    <source>
        <dbReference type="Proteomes" id="UP000464751"/>
    </source>
</evidence>
<gene>
    <name evidence="2" type="ORF">G3A50_14780</name>
</gene>
<dbReference type="EMBL" id="CP048630">
    <property type="protein sequence ID" value="QIB36279.1"/>
    <property type="molecule type" value="Genomic_DNA"/>
</dbReference>
<name>A0A6P1YSB0_9HYPH</name>
<feature type="compositionally biased region" description="Acidic residues" evidence="1">
    <location>
        <begin position="53"/>
        <end position="63"/>
    </location>
</feature>
<sequence length="84" mass="9128">MIMNEGREPIDPADYSEKEVDETIEDTFPASDPPSFSGVTGDEPPPPKRPDEPTESEIDDTLEDSFPASDPPSYSGITGVREAE</sequence>
<protein>
    <submittedName>
        <fullName evidence="2">Uncharacterized protein</fullName>
    </submittedName>
</protein>
<keyword evidence="3" id="KW-1185">Reference proteome</keyword>
<feature type="region of interest" description="Disordered" evidence="1">
    <location>
        <begin position="1"/>
        <end position="84"/>
    </location>
</feature>